<dbReference type="GO" id="GO:0006611">
    <property type="term" value="P:protein export from nucleus"/>
    <property type="evidence" value="ECO:0007669"/>
    <property type="project" value="TreeGrafter"/>
</dbReference>
<proteinExistence type="inferred from homology"/>
<dbReference type="InterPro" id="IPR011009">
    <property type="entry name" value="Kinase-like_dom_sf"/>
</dbReference>
<dbReference type="PANTHER" id="PTHR48014:SF21">
    <property type="entry name" value="SERINE_THREONINE-PROTEIN KINASE FRAY2"/>
    <property type="match status" value="1"/>
</dbReference>
<dbReference type="InParanoid" id="A0A7M7G9J9"/>
<dbReference type="Pfam" id="PF00069">
    <property type="entry name" value="Pkinase"/>
    <property type="match status" value="1"/>
</dbReference>
<accession>A0A7M7G9J9</accession>
<reference evidence="3" key="1">
    <citation type="submission" date="2021-01" db="UniProtKB">
        <authorList>
            <consortium name="EnsemblMetazoa"/>
        </authorList>
    </citation>
    <scope>IDENTIFICATION</scope>
</reference>
<dbReference type="OrthoDB" id="840771at2759"/>
<dbReference type="Proteomes" id="UP000002358">
    <property type="component" value="Chromosome 5"/>
</dbReference>
<evidence type="ECO:0000313" key="4">
    <source>
        <dbReference type="Proteomes" id="UP000002358"/>
    </source>
</evidence>
<dbReference type="EnsemblMetazoa" id="XM_001608072">
    <property type="protein sequence ID" value="XP_001608122"/>
    <property type="gene ID" value="LOC100124216"/>
</dbReference>
<sequence>MYDSNLNSYSSGMALGVSSSGAGIVQLALHKTTNTYVVIKKYFIDDKDSEDYSLIQQEIVTTRHLQHPNVLPYLNAFVSGHDIYVISPLMAYGSCSNLIKEHFNEGFPELAIAFIIKDVLQGLDYIHKKGFIHRALRASHILISGSGQACICGMRYSCEMFKSGKWQRTIFDFPKSSINNLKWLSPELLQQDLRGYNEKSDIYSLGITICELANGVVPYADVQDTLMLTEKVRGCTPNIIDRSTYPLDMMDVKQSEEKVNNENPTQNTEVMSTRKFSEPFHAIAELCLECDPSNRPGINQLLAHSFFKQCRKANTTLLNLLKDIKPLNERFKETLGDQSAEMATELGNLDLESCQWDFENT</sequence>
<dbReference type="PANTHER" id="PTHR48014">
    <property type="entry name" value="SERINE/THREONINE-PROTEIN KINASE FRAY2"/>
    <property type="match status" value="1"/>
</dbReference>
<dbReference type="InterPro" id="IPR047173">
    <property type="entry name" value="STRAD_A/B-like"/>
</dbReference>
<gene>
    <name evidence="3" type="primary">100124216</name>
</gene>
<dbReference type="Gene3D" id="3.30.200.20">
    <property type="entry name" value="Phosphorylase Kinase, domain 1"/>
    <property type="match status" value="1"/>
</dbReference>
<dbReference type="OMA" id="INGVMPF"/>
<dbReference type="CDD" id="cd08216">
    <property type="entry name" value="PK_STRAD"/>
    <property type="match status" value="1"/>
</dbReference>
<dbReference type="InterPro" id="IPR000719">
    <property type="entry name" value="Prot_kinase_dom"/>
</dbReference>
<dbReference type="GO" id="GO:0005524">
    <property type="term" value="F:ATP binding"/>
    <property type="evidence" value="ECO:0007669"/>
    <property type="project" value="InterPro"/>
</dbReference>
<dbReference type="GO" id="GO:0004672">
    <property type="term" value="F:protein kinase activity"/>
    <property type="evidence" value="ECO:0007669"/>
    <property type="project" value="InterPro"/>
</dbReference>
<dbReference type="AlphaFoldDB" id="A0A7M7G9J9"/>
<dbReference type="SMART" id="SM00220">
    <property type="entry name" value="S_TKc"/>
    <property type="match status" value="1"/>
</dbReference>
<dbReference type="PROSITE" id="PS50011">
    <property type="entry name" value="PROTEIN_KINASE_DOM"/>
    <property type="match status" value="1"/>
</dbReference>
<feature type="domain" description="Protein kinase" evidence="2">
    <location>
        <begin position="9"/>
        <end position="307"/>
    </location>
</feature>
<evidence type="ECO:0000313" key="3">
    <source>
        <dbReference type="EnsemblMetazoa" id="XP_001608122"/>
    </source>
</evidence>
<evidence type="ECO:0000259" key="2">
    <source>
        <dbReference type="PROSITE" id="PS50011"/>
    </source>
</evidence>
<name>A0A7M7G9J9_NASVI</name>
<dbReference type="KEGG" id="nvi:100124216"/>
<dbReference type="SUPFAM" id="SSF56112">
    <property type="entry name" value="Protein kinase-like (PK-like)"/>
    <property type="match status" value="1"/>
</dbReference>
<dbReference type="SMR" id="A0A7M7G9J9"/>
<organism evidence="3 4">
    <name type="scientific">Nasonia vitripennis</name>
    <name type="common">Parasitic wasp</name>
    <dbReference type="NCBI Taxonomy" id="7425"/>
    <lineage>
        <taxon>Eukaryota</taxon>
        <taxon>Metazoa</taxon>
        <taxon>Ecdysozoa</taxon>
        <taxon>Arthropoda</taxon>
        <taxon>Hexapoda</taxon>
        <taxon>Insecta</taxon>
        <taxon>Pterygota</taxon>
        <taxon>Neoptera</taxon>
        <taxon>Endopterygota</taxon>
        <taxon>Hymenoptera</taxon>
        <taxon>Apocrita</taxon>
        <taxon>Proctotrupomorpha</taxon>
        <taxon>Chalcidoidea</taxon>
        <taxon>Pteromalidae</taxon>
        <taxon>Pteromalinae</taxon>
        <taxon>Nasonia</taxon>
    </lineage>
</organism>
<dbReference type="FunCoup" id="A0A7M7G9J9">
    <property type="interactions" value="1132"/>
</dbReference>
<dbReference type="Gene3D" id="1.10.510.10">
    <property type="entry name" value="Transferase(Phosphotransferase) domain 1"/>
    <property type="match status" value="1"/>
</dbReference>
<comment type="similarity">
    <text evidence="1">Belongs to the protein kinase superfamily. STE Ser/Thr protein kinase family. STE20 subfamily.</text>
</comment>
<protein>
    <recommendedName>
        <fullName evidence="2">Protein kinase domain-containing protein</fullName>
    </recommendedName>
</protein>
<keyword evidence="4" id="KW-1185">Reference proteome</keyword>
<dbReference type="GO" id="GO:0043539">
    <property type="term" value="F:protein serine/threonine kinase activator activity"/>
    <property type="evidence" value="ECO:0007669"/>
    <property type="project" value="InterPro"/>
</dbReference>
<evidence type="ECO:0000256" key="1">
    <source>
        <dbReference type="ARBA" id="ARBA00008874"/>
    </source>
</evidence>
<dbReference type="GO" id="GO:1902554">
    <property type="term" value="C:serine/threonine protein kinase complex"/>
    <property type="evidence" value="ECO:0007669"/>
    <property type="project" value="TreeGrafter"/>
</dbReference>